<dbReference type="Proteomes" id="UP001630303">
    <property type="component" value="Unassembled WGS sequence"/>
</dbReference>
<gene>
    <name evidence="3" type="ORF">P5G46_11325</name>
</gene>
<evidence type="ECO:0000313" key="4">
    <source>
        <dbReference type="Proteomes" id="UP001630303"/>
    </source>
</evidence>
<accession>A0ABW9GHG3</accession>
<keyword evidence="1" id="KW-1133">Transmembrane helix</keyword>
<organism evidence="3 4">
    <name type="scientific">Microbacterium mcarthurae</name>
    <dbReference type="NCBI Taxonomy" id="3035918"/>
    <lineage>
        <taxon>Bacteria</taxon>
        <taxon>Bacillati</taxon>
        <taxon>Actinomycetota</taxon>
        <taxon>Actinomycetes</taxon>
        <taxon>Micrococcales</taxon>
        <taxon>Microbacteriaceae</taxon>
        <taxon>Microbacterium</taxon>
    </lineage>
</organism>
<keyword evidence="1" id="KW-0812">Transmembrane</keyword>
<keyword evidence="2" id="KW-0732">Signal</keyword>
<keyword evidence="1" id="KW-0472">Membrane</keyword>
<proteinExistence type="predicted"/>
<sequence>MKNSILRAAAALSLVAVALMAPTAAHAYPDPAVVIATPATIAPNNTSTFTTDRAPFNASEDIRITITGENANGARLAFIKTAIETNTMLTTRAVQGKLNVPILFPQNASGKYDLTFTGVTSGVVLRTSITVTPAGTKPPSKAGLAVTGFNSDSAAGLWIAGGALVVAGAAVGVGAAVRRRRTAA</sequence>
<dbReference type="EMBL" id="JAROCE010000003">
    <property type="protein sequence ID" value="MFM2721095.1"/>
    <property type="molecule type" value="Genomic_DNA"/>
</dbReference>
<protein>
    <submittedName>
        <fullName evidence="3">Uncharacterized protein</fullName>
    </submittedName>
</protein>
<feature type="chain" id="PRO_5045263322" evidence="2">
    <location>
        <begin position="28"/>
        <end position="184"/>
    </location>
</feature>
<evidence type="ECO:0000313" key="3">
    <source>
        <dbReference type="EMBL" id="MFM2721095.1"/>
    </source>
</evidence>
<feature type="transmembrane region" description="Helical" evidence="1">
    <location>
        <begin position="155"/>
        <end position="177"/>
    </location>
</feature>
<reference evidence="3 4" key="1">
    <citation type="submission" date="2023-03" db="EMBL/GenBank/DDBJ databases">
        <title>MT1 and MT2 Draft Genomes of Novel Species.</title>
        <authorList>
            <person name="Venkateswaran K."/>
        </authorList>
    </citation>
    <scope>NUCLEOTIDE SEQUENCE [LARGE SCALE GENOMIC DNA]</scope>
    <source>
        <strain evidence="3 4">IF8SW-P5</strain>
    </source>
</reference>
<name>A0ABW9GHG3_9MICO</name>
<dbReference type="RefSeq" id="WP_239274784.1">
    <property type="nucleotide sequence ID" value="NZ_JAROCE010000003.1"/>
</dbReference>
<keyword evidence="4" id="KW-1185">Reference proteome</keyword>
<evidence type="ECO:0000256" key="2">
    <source>
        <dbReference type="SAM" id="SignalP"/>
    </source>
</evidence>
<comment type="caution">
    <text evidence="3">The sequence shown here is derived from an EMBL/GenBank/DDBJ whole genome shotgun (WGS) entry which is preliminary data.</text>
</comment>
<feature type="signal peptide" evidence="2">
    <location>
        <begin position="1"/>
        <end position="27"/>
    </location>
</feature>
<evidence type="ECO:0000256" key="1">
    <source>
        <dbReference type="SAM" id="Phobius"/>
    </source>
</evidence>